<dbReference type="RefSeq" id="WP_311535921.1">
    <property type="nucleotide sequence ID" value="NZ_JAVRHQ010000024.1"/>
</dbReference>
<dbReference type="InterPro" id="IPR002761">
    <property type="entry name" value="Diphthami_syn_dom"/>
</dbReference>
<gene>
    <name evidence="2" type="ORF">RM553_15805</name>
</gene>
<reference evidence="2 3" key="1">
    <citation type="submission" date="2023-09" db="EMBL/GenBank/DDBJ databases">
        <authorList>
            <person name="Rey-Velasco X."/>
        </authorList>
    </citation>
    <scope>NUCLEOTIDE SEQUENCE [LARGE SCALE GENOMIC DNA]</scope>
    <source>
        <strain evidence="2 3">F363</strain>
    </source>
</reference>
<keyword evidence="2" id="KW-0547">Nucleotide-binding</keyword>
<evidence type="ECO:0000313" key="3">
    <source>
        <dbReference type="Proteomes" id="UP001262889"/>
    </source>
</evidence>
<dbReference type="Proteomes" id="UP001262889">
    <property type="component" value="Unassembled WGS sequence"/>
</dbReference>
<dbReference type="Gene3D" id="3.40.50.620">
    <property type="entry name" value="HUPs"/>
    <property type="match status" value="1"/>
</dbReference>
<dbReference type="Gene3D" id="3.90.1490.10">
    <property type="entry name" value="putative n-type atp pyrophosphatase, domain 2"/>
    <property type="match status" value="1"/>
</dbReference>
<proteinExistence type="predicted"/>
<dbReference type="Pfam" id="PF01902">
    <property type="entry name" value="Diphthami_syn_2"/>
    <property type="match status" value="1"/>
</dbReference>
<protein>
    <submittedName>
        <fullName evidence="2">ATP-binding protein</fullName>
    </submittedName>
</protein>
<evidence type="ECO:0000313" key="2">
    <source>
        <dbReference type="EMBL" id="MDT0644303.1"/>
    </source>
</evidence>
<comment type="caution">
    <text evidence="2">The sequence shown here is derived from an EMBL/GenBank/DDBJ whole genome shotgun (WGS) entry which is preliminary data.</text>
</comment>
<accession>A0ABU3CD87</accession>
<keyword evidence="3" id="KW-1185">Reference proteome</keyword>
<dbReference type="GO" id="GO:0005524">
    <property type="term" value="F:ATP binding"/>
    <property type="evidence" value="ECO:0007669"/>
    <property type="project" value="UniProtKB-KW"/>
</dbReference>
<sequence length="244" mass="27534">MKKAYLNWSSGKDAALALYKALQNKNIGIGKLVTTVNTEVDRISMHGLRKELLLQQVENIGLPLQLIPLHGAVSMQEYNAAMKEATAALIAEGFTHSIFGDIFLEDLRVYRDEQLKLAELEGIYPLWKQNSVGLMEEFLKLGFKAITVCTNSRLLDSSFCGRIIDADFLKELPEGVDLCGENGEFHTFVYDGPIFKKPVEFTVGEKVERTYTARNSKEENCFKDEAEESWDTGFCYCDLIPNKQ</sequence>
<dbReference type="EMBL" id="JAVRHQ010000024">
    <property type="protein sequence ID" value="MDT0644303.1"/>
    <property type="molecule type" value="Genomic_DNA"/>
</dbReference>
<feature type="domain" description="Diphthamide synthase" evidence="1">
    <location>
        <begin position="3"/>
        <end position="208"/>
    </location>
</feature>
<evidence type="ECO:0000259" key="1">
    <source>
        <dbReference type="Pfam" id="PF01902"/>
    </source>
</evidence>
<dbReference type="SUPFAM" id="SSF52402">
    <property type="entry name" value="Adenine nucleotide alpha hydrolases-like"/>
    <property type="match status" value="1"/>
</dbReference>
<name>A0ABU3CD87_9FLAO</name>
<keyword evidence="2" id="KW-0067">ATP-binding</keyword>
<dbReference type="InterPro" id="IPR014729">
    <property type="entry name" value="Rossmann-like_a/b/a_fold"/>
</dbReference>
<organism evidence="2 3">
    <name type="scientific">Autumnicola tepida</name>
    <dbReference type="NCBI Taxonomy" id="3075595"/>
    <lineage>
        <taxon>Bacteria</taxon>
        <taxon>Pseudomonadati</taxon>
        <taxon>Bacteroidota</taxon>
        <taxon>Flavobacteriia</taxon>
        <taxon>Flavobacteriales</taxon>
        <taxon>Flavobacteriaceae</taxon>
        <taxon>Autumnicola</taxon>
    </lineage>
</organism>